<feature type="region of interest" description="Disordered" evidence="1">
    <location>
        <begin position="1"/>
        <end position="21"/>
    </location>
</feature>
<organism evidence="2 3">
    <name type="scientific">Pseudogulbenkiania ferrooxidans EGD-HP2</name>
    <dbReference type="NCBI Taxonomy" id="1388764"/>
    <lineage>
        <taxon>Bacteria</taxon>
        <taxon>Pseudomonadati</taxon>
        <taxon>Pseudomonadota</taxon>
        <taxon>Betaproteobacteria</taxon>
        <taxon>Neisseriales</taxon>
        <taxon>Chromobacteriaceae</taxon>
        <taxon>Pseudogulbenkiania</taxon>
    </lineage>
</organism>
<evidence type="ECO:0000256" key="1">
    <source>
        <dbReference type="SAM" id="MobiDB-lite"/>
    </source>
</evidence>
<reference evidence="2 3" key="1">
    <citation type="journal article" date="2013" name="Genome Announc.">
        <title>Genome Sequence of the Pigment-Producing Bacterium Pseudogulbenkiania ferrooxidans, Isolated from Loktak Lake.</title>
        <authorList>
            <person name="Puranik S."/>
            <person name="Talkal R."/>
            <person name="Qureshi A."/>
            <person name="Khardenavis A."/>
            <person name="Kapley A."/>
            <person name="Purohit H.J."/>
        </authorList>
    </citation>
    <scope>NUCLEOTIDE SEQUENCE [LARGE SCALE GENOMIC DNA]</scope>
    <source>
        <strain evidence="2 3">EGD-HP2</strain>
    </source>
</reference>
<comment type="caution">
    <text evidence="2">The sequence shown here is derived from an EMBL/GenBank/DDBJ whole genome shotgun (WGS) entry which is preliminary data.</text>
</comment>
<accession>A0ABN0N463</accession>
<evidence type="ECO:0000313" key="3">
    <source>
        <dbReference type="Proteomes" id="UP000016426"/>
    </source>
</evidence>
<keyword evidence="3" id="KW-1185">Reference proteome</keyword>
<dbReference type="EMBL" id="AVPH01000262">
    <property type="protein sequence ID" value="ERE03421.1"/>
    <property type="molecule type" value="Genomic_DNA"/>
</dbReference>
<gene>
    <name evidence="2" type="ORF">O166_12660</name>
</gene>
<protein>
    <submittedName>
        <fullName evidence="2">Uncharacterized protein</fullName>
    </submittedName>
</protein>
<sequence length="45" mass="4922">MGVERWNASRNDDGPAMENGNRARMARAAAWMDGQGNLLDGFRVG</sequence>
<evidence type="ECO:0000313" key="2">
    <source>
        <dbReference type="EMBL" id="ERE03421.1"/>
    </source>
</evidence>
<proteinExistence type="predicted"/>
<name>A0ABN0N463_9NEIS</name>
<dbReference type="Proteomes" id="UP000016426">
    <property type="component" value="Unassembled WGS sequence"/>
</dbReference>